<keyword evidence="1" id="KW-0812">Transmembrane</keyword>
<sequence length="297" mass="31088">MPIYELAALGAAFCWALTGLISAGPAGHLGAPTYNLVRQLFVTSILLVYVLVTGTWRQLDSYNLGPLILSGFIGIFLGDTVLFATLNRLGPRRAGILFAMNAPIAAVLGWMVLGETLTARSVLGIVFTIAGVCLAIFFGKRRLQKHPWEAVKGALWVGIVFGMLAALGQAIGSIIVRPVMETGIDPFVGSLMRVGVAAACLSVLTQLPISTVKPRNPPTLPILAMTALSGFVSLAVGMTLLLFALSGGKTGIVSTISATTPVIILPLLWLRTGERPAAGAWVGAASVVIGLALIVYR</sequence>
<dbReference type="Pfam" id="PF00892">
    <property type="entry name" value="EamA"/>
    <property type="match status" value="2"/>
</dbReference>
<feature type="transmembrane region" description="Helical" evidence="1">
    <location>
        <begin position="68"/>
        <end position="87"/>
    </location>
</feature>
<feature type="transmembrane region" description="Helical" evidence="1">
    <location>
        <begin position="6"/>
        <end position="24"/>
    </location>
</feature>
<dbReference type="PANTHER" id="PTHR22911">
    <property type="entry name" value="ACYL-MALONYL CONDENSING ENZYME-RELATED"/>
    <property type="match status" value="1"/>
</dbReference>
<evidence type="ECO:0000259" key="2">
    <source>
        <dbReference type="Pfam" id="PF00892"/>
    </source>
</evidence>
<protein>
    <submittedName>
        <fullName evidence="3">Multidrug resistance efflux transporter family protein</fullName>
    </submittedName>
</protein>
<keyword evidence="1" id="KW-0472">Membrane</keyword>
<dbReference type="OrthoDB" id="7841315at2"/>
<gene>
    <name evidence="3" type="ORF">CEV31_1896</name>
</gene>
<dbReference type="RefSeq" id="WP_094506711.1">
    <property type="nucleotide sequence ID" value="NZ_JBHEEK010000008.1"/>
</dbReference>
<feature type="transmembrane region" description="Helical" evidence="1">
    <location>
        <begin position="94"/>
        <end position="113"/>
    </location>
</feature>
<feature type="transmembrane region" description="Helical" evidence="1">
    <location>
        <begin position="222"/>
        <end position="245"/>
    </location>
</feature>
<dbReference type="InterPro" id="IPR000620">
    <property type="entry name" value="EamA_dom"/>
</dbReference>
<feature type="transmembrane region" description="Helical" evidence="1">
    <location>
        <begin position="150"/>
        <end position="171"/>
    </location>
</feature>
<feature type="transmembrane region" description="Helical" evidence="1">
    <location>
        <begin position="251"/>
        <end position="270"/>
    </location>
</feature>
<organism evidence="3 4">
    <name type="scientific">Brucella thiophenivorans</name>
    <dbReference type="NCBI Taxonomy" id="571255"/>
    <lineage>
        <taxon>Bacteria</taxon>
        <taxon>Pseudomonadati</taxon>
        <taxon>Pseudomonadota</taxon>
        <taxon>Alphaproteobacteria</taxon>
        <taxon>Hyphomicrobiales</taxon>
        <taxon>Brucellaceae</taxon>
        <taxon>Brucella/Ochrobactrum group</taxon>
        <taxon>Brucella</taxon>
    </lineage>
</organism>
<dbReference type="SUPFAM" id="SSF103481">
    <property type="entry name" value="Multidrug resistance efflux transporter EmrE"/>
    <property type="match status" value="2"/>
</dbReference>
<dbReference type="InterPro" id="IPR037185">
    <property type="entry name" value="EmrE-like"/>
</dbReference>
<feature type="domain" description="EamA" evidence="2">
    <location>
        <begin position="5"/>
        <end position="136"/>
    </location>
</feature>
<dbReference type="EMBL" id="NNRJ01000018">
    <property type="protein sequence ID" value="OYR19326.1"/>
    <property type="molecule type" value="Genomic_DNA"/>
</dbReference>
<dbReference type="PANTHER" id="PTHR22911:SF137">
    <property type="entry name" value="SOLUTE CARRIER FAMILY 35 MEMBER G2-RELATED"/>
    <property type="match status" value="1"/>
</dbReference>
<feature type="transmembrane region" description="Helical" evidence="1">
    <location>
        <begin position="277"/>
        <end position="296"/>
    </location>
</feature>
<feature type="transmembrane region" description="Helical" evidence="1">
    <location>
        <begin position="191"/>
        <end position="210"/>
    </location>
</feature>
<feature type="domain" description="EamA" evidence="2">
    <location>
        <begin position="157"/>
        <end position="295"/>
    </location>
</feature>
<dbReference type="GO" id="GO:0016020">
    <property type="term" value="C:membrane"/>
    <property type="evidence" value="ECO:0007669"/>
    <property type="project" value="InterPro"/>
</dbReference>
<feature type="transmembrane region" description="Helical" evidence="1">
    <location>
        <begin position="119"/>
        <end position="138"/>
    </location>
</feature>
<keyword evidence="4" id="KW-1185">Reference proteome</keyword>
<proteinExistence type="predicted"/>
<accession>A0A256FX73</accession>
<evidence type="ECO:0000313" key="4">
    <source>
        <dbReference type="Proteomes" id="UP000215590"/>
    </source>
</evidence>
<comment type="caution">
    <text evidence="3">The sequence shown here is derived from an EMBL/GenBank/DDBJ whole genome shotgun (WGS) entry which is preliminary data.</text>
</comment>
<dbReference type="Proteomes" id="UP000215590">
    <property type="component" value="Unassembled WGS sequence"/>
</dbReference>
<evidence type="ECO:0000256" key="1">
    <source>
        <dbReference type="SAM" id="Phobius"/>
    </source>
</evidence>
<reference evidence="3 4" key="1">
    <citation type="submission" date="2017-07" db="EMBL/GenBank/DDBJ databases">
        <title>Phylogenetic study on the rhizospheric bacterium Ochrobactrum sp. A44.</title>
        <authorList>
            <person name="Krzyzanowska D.M."/>
            <person name="Ossowicki A."/>
            <person name="Rajewska M."/>
            <person name="Maciag T."/>
            <person name="Kaczynski Z."/>
            <person name="Czerwicka M."/>
            <person name="Jafra S."/>
        </authorList>
    </citation>
    <scope>NUCLEOTIDE SEQUENCE [LARGE SCALE GENOMIC DNA]</scope>
    <source>
        <strain evidence="3 4">DSM 7216</strain>
    </source>
</reference>
<feature type="transmembrane region" description="Helical" evidence="1">
    <location>
        <begin position="36"/>
        <end position="56"/>
    </location>
</feature>
<evidence type="ECO:0000313" key="3">
    <source>
        <dbReference type="EMBL" id="OYR19326.1"/>
    </source>
</evidence>
<name>A0A256FX73_9HYPH</name>
<keyword evidence="1" id="KW-1133">Transmembrane helix</keyword>
<dbReference type="AlphaFoldDB" id="A0A256FX73"/>